<evidence type="ECO:0000256" key="3">
    <source>
        <dbReference type="ARBA" id="ARBA00022840"/>
    </source>
</evidence>
<gene>
    <name evidence="8" type="ORF">KDA_07300</name>
</gene>
<keyword evidence="1 6" id="KW-0479">Metal-binding</keyword>
<keyword evidence="9" id="KW-1185">Reference proteome</keyword>
<dbReference type="InterPro" id="IPR044304">
    <property type="entry name" value="NUBPL-like"/>
</dbReference>
<proteinExistence type="inferred from homology"/>
<dbReference type="InterPro" id="IPR019591">
    <property type="entry name" value="Mrp/NBP35_ATP-bd"/>
</dbReference>
<dbReference type="GO" id="GO:0005524">
    <property type="term" value="F:ATP binding"/>
    <property type="evidence" value="ECO:0007669"/>
    <property type="project" value="UniProtKB-UniRule"/>
</dbReference>
<comment type="caution">
    <text evidence="8">The sequence shown here is derived from an EMBL/GenBank/DDBJ whole genome shotgun (WGS) entry which is preliminary data.</text>
</comment>
<keyword evidence="2 6" id="KW-0547">Nucleotide-binding</keyword>
<accession>A0A402B1M4</accession>
<comment type="function">
    <text evidence="6">Binds and transfers iron-sulfur (Fe-S) clusters to target apoproteins. Can hydrolyze ATP.</text>
</comment>
<dbReference type="GO" id="GO:0051539">
    <property type="term" value="F:4 iron, 4 sulfur cluster binding"/>
    <property type="evidence" value="ECO:0007669"/>
    <property type="project" value="TreeGrafter"/>
</dbReference>
<sequence>MSHQLRREQLEHIGAVIVVGSGKGGVGKSTVSVNLAVSLARQGARVGLLDGDAYGPSIPMMVGVRKRADAKAEVILPLAERKDLAVEKKIPPLQRYGIKIMSVGFFIGEEQAVAPIADALGMLIRQLLYSVNWGELDYLIIDLPPGTSEPQATLCREIALTGAIVVTTPQEIARVDTAKAVTMFQRAHVPVLGVVQNMDGFVCPHCGQTAAIFPESHERRQQLDELPLLGRIPLDPAAVTNGDKGYPIVVSLVDSPVAVAFEHVAAQVVQQIAARNAQASEQQPTTLPDKEEGHYERED</sequence>
<dbReference type="CDD" id="cd02037">
    <property type="entry name" value="Mrp_NBP35"/>
    <property type="match status" value="1"/>
</dbReference>
<keyword evidence="4 6" id="KW-0408">Iron</keyword>
<dbReference type="SUPFAM" id="SSF52540">
    <property type="entry name" value="P-loop containing nucleoside triphosphate hydrolases"/>
    <property type="match status" value="1"/>
</dbReference>
<dbReference type="Gene3D" id="3.40.50.300">
    <property type="entry name" value="P-loop containing nucleotide triphosphate hydrolases"/>
    <property type="match status" value="1"/>
</dbReference>
<dbReference type="GO" id="GO:0140663">
    <property type="term" value="F:ATP-dependent FeS chaperone activity"/>
    <property type="evidence" value="ECO:0007669"/>
    <property type="project" value="InterPro"/>
</dbReference>
<dbReference type="Pfam" id="PF10609">
    <property type="entry name" value="ParA"/>
    <property type="match status" value="1"/>
</dbReference>
<feature type="binding site" evidence="6">
    <location>
        <begin position="22"/>
        <end position="29"/>
    </location>
    <ligand>
        <name>ATP</name>
        <dbReference type="ChEBI" id="CHEBI:30616"/>
    </ligand>
</feature>
<keyword evidence="3 6" id="KW-0067">ATP-binding</keyword>
<feature type="region of interest" description="Disordered" evidence="7">
    <location>
        <begin position="276"/>
        <end position="299"/>
    </location>
</feature>
<dbReference type="PANTHER" id="PTHR42961">
    <property type="entry name" value="IRON-SULFUR PROTEIN NUBPL"/>
    <property type="match status" value="1"/>
</dbReference>
<keyword evidence="5 6" id="KW-0411">Iron-sulfur</keyword>
<dbReference type="GO" id="GO:0046872">
    <property type="term" value="F:metal ion binding"/>
    <property type="evidence" value="ECO:0007669"/>
    <property type="project" value="UniProtKB-KW"/>
</dbReference>
<protein>
    <recommendedName>
        <fullName evidence="6">Iron-sulfur cluster carrier protein</fullName>
    </recommendedName>
</protein>
<dbReference type="GO" id="GO:0016226">
    <property type="term" value="P:iron-sulfur cluster assembly"/>
    <property type="evidence" value="ECO:0007669"/>
    <property type="project" value="InterPro"/>
</dbReference>
<dbReference type="EMBL" id="BIFT01000001">
    <property type="protein sequence ID" value="GCE25246.1"/>
    <property type="molecule type" value="Genomic_DNA"/>
</dbReference>
<dbReference type="Proteomes" id="UP000287171">
    <property type="component" value="Unassembled WGS sequence"/>
</dbReference>
<comment type="similarity">
    <text evidence="6">Belongs to the Mrp/NBP35 ATP-binding proteins family.</text>
</comment>
<dbReference type="InterPro" id="IPR033756">
    <property type="entry name" value="YlxH/NBP35"/>
</dbReference>
<evidence type="ECO:0000256" key="7">
    <source>
        <dbReference type="SAM" id="MobiDB-lite"/>
    </source>
</evidence>
<feature type="compositionally biased region" description="Basic and acidic residues" evidence="7">
    <location>
        <begin position="288"/>
        <end position="299"/>
    </location>
</feature>
<dbReference type="PANTHER" id="PTHR42961:SF2">
    <property type="entry name" value="IRON-SULFUR PROTEIN NUBPL"/>
    <property type="match status" value="1"/>
</dbReference>
<evidence type="ECO:0000256" key="6">
    <source>
        <dbReference type="HAMAP-Rule" id="MF_02040"/>
    </source>
</evidence>
<dbReference type="AlphaFoldDB" id="A0A402B1M4"/>
<dbReference type="FunFam" id="3.40.50.300:FF:001119">
    <property type="entry name" value="Iron-sulfur cluster carrier protein"/>
    <property type="match status" value="1"/>
</dbReference>
<dbReference type="GO" id="GO:0016887">
    <property type="term" value="F:ATP hydrolysis activity"/>
    <property type="evidence" value="ECO:0007669"/>
    <property type="project" value="UniProtKB-UniRule"/>
</dbReference>
<organism evidence="8 9">
    <name type="scientific">Dictyobacter alpinus</name>
    <dbReference type="NCBI Taxonomy" id="2014873"/>
    <lineage>
        <taxon>Bacteria</taxon>
        <taxon>Bacillati</taxon>
        <taxon>Chloroflexota</taxon>
        <taxon>Ktedonobacteria</taxon>
        <taxon>Ktedonobacterales</taxon>
        <taxon>Dictyobacteraceae</taxon>
        <taxon>Dictyobacter</taxon>
    </lineage>
</organism>
<reference evidence="9" key="1">
    <citation type="submission" date="2018-12" db="EMBL/GenBank/DDBJ databases">
        <title>Tengunoibacter tsumagoiensis gen. nov., sp. nov., Dictyobacter kobayashii sp. nov., D. alpinus sp. nov., and D. joshuensis sp. nov. and description of Dictyobacteraceae fam. nov. within the order Ktedonobacterales isolated from Tengu-no-mugimeshi.</title>
        <authorList>
            <person name="Wang C.M."/>
            <person name="Zheng Y."/>
            <person name="Sakai Y."/>
            <person name="Toyoda A."/>
            <person name="Minakuchi Y."/>
            <person name="Abe K."/>
            <person name="Yokota A."/>
            <person name="Yabe S."/>
        </authorList>
    </citation>
    <scope>NUCLEOTIDE SEQUENCE [LARGE SCALE GENOMIC DNA]</scope>
    <source>
        <strain evidence="9">Uno16</strain>
    </source>
</reference>
<evidence type="ECO:0000256" key="2">
    <source>
        <dbReference type="ARBA" id="ARBA00022741"/>
    </source>
</evidence>
<evidence type="ECO:0000256" key="1">
    <source>
        <dbReference type="ARBA" id="ARBA00022723"/>
    </source>
</evidence>
<dbReference type="InterPro" id="IPR027417">
    <property type="entry name" value="P-loop_NTPase"/>
</dbReference>
<evidence type="ECO:0000256" key="5">
    <source>
        <dbReference type="ARBA" id="ARBA00023014"/>
    </source>
</evidence>
<evidence type="ECO:0000256" key="4">
    <source>
        <dbReference type="ARBA" id="ARBA00023004"/>
    </source>
</evidence>
<name>A0A402B1M4_9CHLR</name>
<evidence type="ECO:0000313" key="9">
    <source>
        <dbReference type="Proteomes" id="UP000287171"/>
    </source>
</evidence>
<evidence type="ECO:0000313" key="8">
    <source>
        <dbReference type="EMBL" id="GCE25246.1"/>
    </source>
</evidence>
<dbReference type="HAMAP" id="MF_02040">
    <property type="entry name" value="Mrp_NBP35"/>
    <property type="match status" value="1"/>
</dbReference>
<comment type="subunit">
    <text evidence="6">Homodimer.</text>
</comment>
<keyword evidence="6" id="KW-0378">Hydrolase</keyword>